<feature type="coiled-coil region" evidence="1">
    <location>
        <begin position="23"/>
        <end position="50"/>
    </location>
</feature>
<feature type="compositionally biased region" description="Polar residues" evidence="2">
    <location>
        <begin position="663"/>
        <end position="677"/>
    </location>
</feature>
<evidence type="ECO:0000313" key="4">
    <source>
        <dbReference type="EMBL" id="JAP47995.1"/>
    </source>
</evidence>
<feature type="compositionally biased region" description="Polar residues" evidence="2">
    <location>
        <begin position="358"/>
        <end position="373"/>
    </location>
</feature>
<dbReference type="GO" id="GO:0005886">
    <property type="term" value="C:plasma membrane"/>
    <property type="evidence" value="ECO:0007669"/>
    <property type="project" value="TreeGrafter"/>
</dbReference>
<proteinExistence type="predicted"/>
<reference evidence="4" key="1">
    <citation type="submission" date="2016-01" db="EMBL/GenBank/DDBJ databases">
        <title>Reference transcriptome for the parasite Schistocephalus solidus: insights into the molecular evolution of parasitism.</title>
        <authorList>
            <person name="Hebert F.O."/>
            <person name="Grambauer S."/>
            <person name="Barber I."/>
            <person name="Landry C.R."/>
            <person name="Aubin-Horth N."/>
        </authorList>
    </citation>
    <scope>NUCLEOTIDE SEQUENCE</scope>
</reference>
<feature type="compositionally biased region" description="Polar residues" evidence="2">
    <location>
        <begin position="484"/>
        <end position="502"/>
    </location>
</feature>
<feature type="region of interest" description="Disordered" evidence="2">
    <location>
        <begin position="1363"/>
        <end position="1385"/>
    </location>
</feature>
<dbReference type="GO" id="GO:0043296">
    <property type="term" value="C:apical junction complex"/>
    <property type="evidence" value="ECO:0007669"/>
    <property type="project" value="TreeGrafter"/>
</dbReference>
<feature type="compositionally biased region" description="Polar residues" evidence="2">
    <location>
        <begin position="703"/>
        <end position="728"/>
    </location>
</feature>
<feature type="compositionally biased region" description="Acidic residues" evidence="2">
    <location>
        <begin position="623"/>
        <end position="634"/>
    </location>
</feature>
<feature type="compositionally biased region" description="Polar residues" evidence="2">
    <location>
        <begin position="1171"/>
        <end position="1188"/>
    </location>
</feature>
<feature type="region of interest" description="Disordered" evidence="2">
    <location>
        <begin position="1027"/>
        <end position="1046"/>
    </location>
</feature>
<feature type="compositionally biased region" description="Polar residues" evidence="2">
    <location>
        <begin position="685"/>
        <end position="695"/>
    </location>
</feature>
<feature type="compositionally biased region" description="Basic and acidic residues" evidence="2">
    <location>
        <begin position="283"/>
        <end position="292"/>
    </location>
</feature>
<feature type="compositionally biased region" description="Polar residues" evidence="2">
    <location>
        <begin position="539"/>
        <end position="558"/>
    </location>
</feature>
<accession>A0A0X3P7U5</accession>
<feature type="region of interest" description="Disordered" evidence="2">
    <location>
        <begin position="2233"/>
        <end position="2287"/>
    </location>
</feature>
<evidence type="ECO:0000256" key="1">
    <source>
        <dbReference type="SAM" id="Coils"/>
    </source>
</evidence>
<feature type="domain" description="Apical junction molecule ajm1 alpha/beta" evidence="3">
    <location>
        <begin position="1968"/>
        <end position="2093"/>
    </location>
</feature>
<dbReference type="InterPro" id="IPR038825">
    <property type="entry name" value="Apical_junction"/>
</dbReference>
<dbReference type="PANTHER" id="PTHR21517:SF3">
    <property type="entry name" value="APICAL JUNCTION COMPONENT 1 HOMOLOG"/>
    <property type="match status" value="1"/>
</dbReference>
<feature type="region of interest" description="Disordered" evidence="2">
    <location>
        <begin position="1501"/>
        <end position="1583"/>
    </location>
</feature>
<feature type="region of interest" description="Disordered" evidence="2">
    <location>
        <begin position="1430"/>
        <end position="1487"/>
    </location>
</feature>
<evidence type="ECO:0000259" key="3">
    <source>
        <dbReference type="Pfam" id="PF26649"/>
    </source>
</evidence>
<feature type="region of interest" description="Disordered" evidence="2">
    <location>
        <begin position="484"/>
        <end position="732"/>
    </location>
</feature>
<feature type="compositionally biased region" description="Polar residues" evidence="2">
    <location>
        <begin position="1565"/>
        <end position="1583"/>
    </location>
</feature>
<sequence>MTEDIATLKSGQSVGLTPDEIWLQDSEARLDSMEMLLKSVKRNIDALSEKLPSPRISRVPRESRSDFANDNYVHETGCKNYVLSSSPTDTPQFSPLFPPVLPSSEDVEVVHVEHHRMFYNLGLGSHTIAEPLTGMLEENEPDVCEVSKPTSCADLHALVDESDEQEVKPWRSPADFRTRVSADDFSPPTSPAFGETNDIVSLKNILIHSENVDAYSGLKECSDAKLMSVYGSSHTLPTIEENSEEDRAMTDSENADSSLSTEVGPPPPPPPGEPSQDSQIFKSAEDAGKDRSTLPPPDLGAQSYESVTKCANVEDSGRAQSPRKQTTDKMNACRQTGNLEARRSFERPRSGSPFLTRPKSSTEPQGVSGVPSLTSLRSRDSMIISDAESYMTVRSHIYPSSSCEEAYITACSDLDCVGAVSDDEDVRTFRAHTSSRDDWRRGTAKEKPSKLLVLQQTPNSDYQQHPDDVLEFTLVEAECDTAMTGVNYNPNPADTNRFSDQGTLKHEKEDKREAPKDKNGTGVRRRALRKRTSELGENPENSDSGSCGSNEFSNPTSSSDDEAEYDAGSRALTSTTLPTNYPPPCDLSAVRSGGAWDRSQPSWKRLSRIEEKSCVTEGSGGVDDLDLDSAEEADAVVHFVEMGESTSSPHLPLDNQNSHDRPSANQVTSVPSSTNQTRRPDKDANQTPQSDQTGHSLADSDEQATTTGSESQATTISVHKPATPQSTPEVVVPKFSRFPEEVLIPLRASKVDLSDQQSTDSDTQDGLVEEREDTLKMSIMLPNTQVRDIPEGKKQHLQHRHYVSALDETLQPEVELVSSRKGSSRAVATSQVMVQSPRGLNRPSATAIVQAEATAALGSVAAARATAKATGLASESAAALAREARRLASPGMVVTHESPVPLTAGTPATIAGVLQPESTDDDEAEYDITVSTSCRVTRHAKYSFAGDIPQISSPHPHSGLILSPHNGISPHSSQSPDPLSLPALGLIPQPYSRQDVPTPREHFFTPRTDVTQRLPVASMVRFEKTVEASDLGPTPSTEDSIRHSRSVERDDFVTPVRRARRDCLQSPLSDSATAAEDVFFMGDSVKTLPSVDVLSAPGGSSIVAVVENDKKAENGKVTGDLPEEEEKEKASTKPLYQRRYWQPRTTPCEKEANKASYRSRSVSRLPDRHISATQRASEQANASNQAGQMYSRSSSRYRSTDIDTALASSRDNLMGSSYTDATKKEDYVTSLFDLTGRRPCHGGLKDFGLPRYPSNHLNGKSTNSLLETDIDTGEHMEQPIILETDVDTLQTYRLVGSIGSGQQDGVVISPEAAQGKDKSYSLFNLTSICTPGLHRRFVPGGGHTLPATGETVDVYKRTQSLQGIPDGKGALDDTKTPASRSFAGGGNSRGLIARLRARARSNHELRVAESLTRLDLPEWLDKADLSKPVFSHHESRLNSLPPEDSTPRVERDAIPRYSLREQRTAPISKKEAPPPVHNDISSTRPPICTASSRIRTIETVSSPTWSVAPSKETHELKRPLRPSELLRQRDSTIAKGLTPITSKLRSSMRSSSEVPNGTRLDRGTLLSSSLRDQPDSRTSTAAASSVLLNPDDFLTREQKLWNLRPAPLKATKEVPSRTALSTTGGALSSAEIVRAPKTLQAASDLSTTPTPRPVPRATNRKSPQDCLVRINGDTHIIPDPQELQIKEVPKCTSAEGSIKMADCDATDSEAFDGHLESGFYQPMGFDRGFPGNRREDGEECIYEEVKRPKTRAPPPPPHLVSTLQSPPHNGDAHTLSPLAPPSPSWRSIDEGGETETQATDGFDKISDLTCLTDLLDRCAGRHLTLLQNRPSALETLLAQIGWWPSVPSAAKSERVSSSSADTIALAAGHFDVKEDGHRHEFLALLASPSSQRPIELTEFGLDQVRSGLERNPRDGMLYLRCNNPDCPRVGPTRADKARSWVTCPNCFTAYCSATCRQRAPHAGDVCSFGRARLVCGRILHQLAPCQQVSLTVLAKAGFARLGRGGIVLAFSSVQNAEFFFTYCNALPNHPGADSFLPSAGETTATRPSPSGLMAPPIYLTLEELNELDSRVAAPCRTYSPNNSFVLIVIVCAYDIQTVGNGRAVHFFKQGRILPFPVSYQPHTTDVVRKPAFEKRGGVSESSLGGWTPVKTTREERELFLKRLQRTLRERGLSLRHHHAHVYQKLEHFVETGEPFTEVELSFHDYIADQEVLCVIAPMKEAVLQVTEVARQRAKNKPTTKTGVTETGQQQVHAPPHKTASAAAAAAMKLPANRQMMSRPQRGVETEL</sequence>
<dbReference type="GO" id="GO:0045216">
    <property type="term" value="P:cell-cell junction organization"/>
    <property type="evidence" value="ECO:0007669"/>
    <property type="project" value="InterPro"/>
</dbReference>
<dbReference type="InterPro" id="IPR058586">
    <property type="entry name" value="Ajm-1"/>
</dbReference>
<feature type="region of interest" description="Disordered" evidence="2">
    <location>
        <begin position="1638"/>
        <end position="1661"/>
    </location>
</feature>
<feature type="region of interest" description="Disordered" evidence="2">
    <location>
        <begin position="236"/>
        <end position="373"/>
    </location>
</feature>
<evidence type="ECO:0000256" key="2">
    <source>
        <dbReference type="SAM" id="MobiDB-lite"/>
    </source>
</evidence>
<gene>
    <name evidence="4" type="ORF">TR144103</name>
</gene>
<feature type="compositionally biased region" description="Polar residues" evidence="2">
    <location>
        <begin position="251"/>
        <end position="261"/>
    </location>
</feature>
<feature type="compositionally biased region" description="Low complexity" evidence="2">
    <location>
        <begin position="1542"/>
        <end position="1552"/>
    </location>
</feature>
<feature type="compositionally biased region" description="Basic and acidic residues" evidence="2">
    <location>
        <begin position="340"/>
        <end position="349"/>
    </location>
</feature>
<feature type="compositionally biased region" description="Pro residues" evidence="2">
    <location>
        <begin position="264"/>
        <end position="273"/>
    </location>
</feature>
<feature type="compositionally biased region" description="Basic and acidic residues" evidence="2">
    <location>
        <begin position="1445"/>
        <end position="1472"/>
    </location>
</feature>
<name>A0A0X3P7U5_SCHSO</name>
<dbReference type="EMBL" id="GEEE01015230">
    <property type="protein sequence ID" value="JAP47995.1"/>
    <property type="molecule type" value="Transcribed_RNA"/>
</dbReference>
<dbReference type="PANTHER" id="PTHR21517">
    <property type="entry name" value="APICAL JUNCTION COMPONENT 1 HOMOLOG"/>
    <property type="match status" value="1"/>
</dbReference>
<dbReference type="CDD" id="cd20335">
    <property type="entry name" value="BRcat_RBR"/>
    <property type="match status" value="1"/>
</dbReference>
<keyword evidence="1" id="KW-0175">Coiled coil</keyword>
<protein>
    <recommendedName>
        <fullName evidence="3">Apical junction molecule ajm1 alpha/beta domain-containing protein</fullName>
    </recommendedName>
</protein>
<feature type="region of interest" description="Disordered" evidence="2">
    <location>
        <begin position="1747"/>
        <end position="1800"/>
    </location>
</feature>
<organism evidence="4">
    <name type="scientific">Schistocephalus solidus</name>
    <name type="common">Tapeworm</name>
    <dbReference type="NCBI Taxonomy" id="70667"/>
    <lineage>
        <taxon>Eukaryota</taxon>
        <taxon>Metazoa</taxon>
        <taxon>Spiralia</taxon>
        <taxon>Lophotrochozoa</taxon>
        <taxon>Platyhelminthes</taxon>
        <taxon>Cestoda</taxon>
        <taxon>Eucestoda</taxon>
        <taxon>Diphyllobothriidea</taxon>
        <taxon>Diphyllobothriidae</taxon>
        <taxon>Schistocephalus</taxon>
    </lineage>
</organism>
<feature type="region of interest" description="Disordered" evidence="2">
    <location>
        <begin position="1147"/>
        <end position="1198"/>
    </location>
</feature>
<feature type="region of interest" description="Disordered" evidence="2">
    <location>
        <begin position="1113"/>
        <end position="1133"/>
    </location>
</feature>
<feature type="compositionally biased region" description="Basic and acidic residues" evidence="2">
    <location>
        <begin position="503"/>
        <end position="519"/>
    </location>
</feature>
<feature type="compositionally biased region" description="Polar residues" evidence="2">
    <location>
        <begin position="2238"/>
        <end position="2251"/>
    </location>
</feature>
<dbReference type="Pfam" id="PF26649">
    <property type="entry name" value="Ajm-1"/>
    <property type="match status" value="1"/>
</dbReference>